<keyword evidence="3" id="KW-0203">Cytokinin biosynthesis</keyword>
<dbReference type="InterPro" id="IPR005269">
    <property type="entry name" value="LOG"/>
</dbReference>
<evidence type="ECO:0000313" key="4">
    <source>
        <dbReference type="EMBL" id="MBO9154968.1"/>
    </source>
</evidence>
<dbReference type="SUPFAM" id="SSF102405">
    <property type="entry name" value="MCP/YpsA-like"/>
    <property type="match status" value="1"/>
</dbReference>
<gene>
    <name evidence="4" type="ORF">J7I43_22250</name>
</gene>
<name>A0ABS3YJW3_9BACT</name>
<evidence type="ECO:0000313" key="5">
    <source>
        <dbReference type="Proteomes" id="UP000679126"/>
    </source>
</evidence>
<comment type="caution">
    <text evidence="4">The sequence shown here is derived from an EMBL/GenBank/DDBJ whole genome shotgun (WGS) entry which is preliminary data.</text>
</comment>
<keyword evidence="3" id="KW-0378">Hydrolase</keyword>
<evidence type="ECO:0000256" key="3">
    <source>
        <dbReference type="RuleBase" id="RU363015"/>
    </source>
</evidence>
<proteinExistence type="inferred from homology"/>
<dbReference type="NCBIfam" id="TIGR00730">
    <property type="entry name" value="Rossman fold protein, TIGR00730 family"/>
    <property type="match status" value="1"/>
</dbReference>
<dbReference type="InterPro" id="IPR031100">
    <property type="entry name" value="LOG_fam"/>
</dbReference>
<dbReference type="PANTHER" id="PTHR31223:SF70">
    <property type="entry name" value="LOG FAMILY PROTEIN YJL055W"/>
    <property type="match status" value="1"/>
</dbReference>
<dbReference type="PANTHER" id="PTHR31223">
    <property type="entry name" value="LOG FAMILY PROTEIN YJL055W"/>
    <property type="match status" value="1"/>
</dbReference>
<evidence type="ECO:0000256" key="2">
    <source>
        <dbReference type="ARBA" id="ARBA00006763"/>
    </source>
</evidence>
<sequence length="193" mass="20848">MKSITVFCASSPGNSPVYMEQAYLVGKTLAQKGIRLVYGGARIGLMGAVADGALEAGGEVIGVLPGFLRSKEIAHLGLSKLILVETMHERKTKMNDLCDGVIALPGGYGTLEELFEMVTWAQLGLHRKPIAVLNVNGYYDELIKLLQGMTGEGLLKAENQRMLLAGTEINGVLEQMEAYIPPLVGKWITEDEV</sequence>
<evidence type="ECO:0000256" key="1">
    <source>
        <dbReference type="ARBA" id="ARBA00000274"/>
    </source>
</evidence>
<dbReference type="EC" id="3.2.2.n1" evidence="3"/>
<dbReference type="Proteomes" id="UP000679126">
    <property type="component" value="Unassembled WGS sequence"/>
</dbReference>
<organism evidence="4 5">
    <name type="scientific">Chitinophaga chungangae</name>
    <dbReference type="NCBI Taxonomy" id="2821488"/>
    <lineage>
        <taxon>Bacteria</taxon>
        <taxon>Pseudomonadati</taxon>
        <taxon>Bacteroidota</taxon>
        <taxon>Chitinophagia</taxon>
        <taxon>Chitinophagales</taxon>
        <taxon>Chitinophagaceae</taxon>
        <taxon>Chitinophaga</taxon>
    </lineage>
</organism>
<dbReference type="RefSeq" id="WP_209148078.1">
    <property type="nucleotide sequence ID" value="NZ_JAGHKP010000004.1"/>
</dbReference>
<dbReference type="Pfam" id="PF03641">
    <property type="entry name" value="Lysine_decarbox"/>
    <property type="match status" value="1"/>
</dbReference>
<dbReference type="EMBL" id="JAGHKP010000004">
    <property type="protein sequence ID" value="MBO9154968.1"/>
    <property type="molecule type" value="Genomic_DNA"/>
</dbReference>
<comment type="catalytic activity">
    <reaction evidence="1">
        <text>AMP + H2O = D-ribose 5-phosphate + adenine</text>
        <dbReference type="Rhea" id="RHEA:20129"/>
        <dbReference type="ChEBI" id="CHEBI:15377"/>
        <dbReference type="ChEBI" id="CHEBI:16708"/>
        <dbReference type="ChEBI" id="CHEBI:78346"/>
        <dbReference type="ChEBI" id="CHEBI:456215"/>
        <dbReference type="EC" id="3.2.2.4"/>
    </reaction>
</comment>
<protein>
    <recommendedName>
        <fullName evidence="3">Cytokinin riboside 5'-monophosphate phosphoribohydrolase</fullName>
        <ecNumber evidence="3">3.2.2.n1</ecNumber>
    </recommendedName>
</protein>
<accession>A0ABS3YJW3</accession>
<reference evidence="5" key="1">
    <citation type="submission" date="2021-03" db="EMBL/GenBank/DDBJ databases">
        <title>Assistant Professor.</title>
        <authorList>
            <person name="Huq M.A."/>
        </authorList>
    </citation>
    <scope>NUCLEOTIDE SEQUENCE [LARGE SCALE GENOMIC DNA]</scope>
    <source>
        <strain evidence="5">MAH-28</strain>
    </source>
</reference>
<keyword evidence="5" id="KW-1185">Reference proteome</keyword>
<comment type="similarity">
    <text evidence="2 3">Belongs to the LOG family.</text>
</comment>
<dbReference type="Gene3D" id="3.40.50.450">
    <property type="match status" value="1"/>
</dbReference>